<evidence type="ECO:0000313" key="1">
    <source>
        <dbReference type="EMBL" id="RWR48319.1"/>
    </source>
</evidence>
<sequence length="280" mass="27455">MFAGLASAGGALSGIGSILGGIGGLFGKKKSASPASNINSQAKGARQAAERYGFNPLTMLQYGQPGGALGGGSSGPPLASFEMISAGLDALSPEAREERAIKREADQLNLDLAKLKLEQARSGVAYAPGSAAGAIGGGSPLGRTAVTVLPGGSAVGNVRPRGQAGGSDAASVSLGVPARFPDGYAVGADNDPVTVANKAGIPAFRLFGKTFVGSGATSSGQVFEDAGGEVISGVGGIAASGDAVVTTLGRMFTAAEAKKLKAQGVPVMKIDGKLLRARAA</sequence>
<organism evidence="1 2">
    <name type="scientific">Paenirhodobacter ferrireducens</name>
    <dbReference type="NCBI Taxonomy" id="1215032"/>
    <lineage>
        <taxon>Bacteria</taxon>
        <taxon>Pseudomonadati</taxon>
        <taxon>Pseudomonadota</taxon>
        <taxon>Alphaproteobacteria</taxon>
        <taxon>Rhodobacterales</taxon>
        <taxon>Rhodobacter group</taxon>
        <taxon>Paenirhodobacter</taxon>
    </lineage>
</organism>
<dbReference type="EMBL" id="SAVB01000011">
    <property type="protein sequence ID" value="RWR48319.1"/>
    <property type="molecule type" value="Genomic_DNA"/>
</dbReference>
<dbReference type="OrthoDB" id="7888770at2"/>
<proteinExistence type="predicted"/>
<protein>
    <submittedName>
        <fullName evidence="1">Uncharacterized protein</fullName>
    </submittedName>
</protein>
<accession>A0A443LGN2</accession>
<evidence type="ECO:0000313" key="2">
    <source>
        <dbReference type="Proteomes" id="UP000286594"/>
    </source>
</evidence>
<name>A0A443LGN2_9RHOB</name>
<comment type="caution">
    <text evidence="1">The sequence shown here is derived from an EMBL/GenBank/DDBJ whole genome shotgun (WGS) entry which is preliminary data.</text>
</comment>
<gene>
    <name evidence="1" type="ORF">EOW65_10385</name>
</gene>
<keyword evidence="2" id="KW-1185">Reference proteome</keyword>
<dbReference type="AlphaFoldDB" id="A0A443LGN2"/>
<dbReference type="RefSeq" id="WP_128149169.1">
    <property type="nucleotide sequence ID" value="NZ_SAVB01000011.1"/>
</dbReference>
<dbReference type="Proteomes" id="UP000286594">
    <property type="component" value="Unassembled WGS sequence"/>
</dbReference>
<reference evidence="1 2" key="1">
    <citation type="submission" date="2019-01" db="EMBL/GenBank/DDBJ databases">
        <title>Sinorhodobacter populi sp. nov. isolated from the symptomatic bark tissue of Populus euramericana canker.</title>
        <authorList>
            <person name="Xu G."/>
        </authorList>
    </citation>
    <scope>NUCLEOTIDE SEQUENCE [LARGE SCALE GENOMIC DNA]</scope>
    <source>
        <strain evidence="1 2">CCTCC AB2012026</strain>
    </source>
</reference>